<dbReference type="InterPro" id="IPR020846">
    <property type="entry name" value="MFS_dom"/>
</dbReference>
<dbReference type="Pfam" id="PF07690">
    <property type="entry name" value="MFS_1"/>
    <property type="match status" value="2"/>
</dbReference>
<evidence type="ECO:0000256" key="6">
    <source>
        <dbReference type="SAM" id="Phobius"/>
    </source>
</evidence>
<comment type="caution">
    <text evidence="8">The sequence shown here is derived from an EMBL/GenBank/DDBJ whole genome shotgun (WGS) entry which is preliminary data.</text>
</comment>
<evidence type="ECO:0000256" key="5">
    <source>
        <dbReference type="ARBA" id="ARBA00023136"/>
    </source>
</evidence>
<dbReference type="Proteomes" id="UP001597145">
    <property type="component" value="Unassembled WGS sequence"/>
</dbReference>
<dbReference type="Gene3D" id="1.20.1250.20">
    <property type="entry name" value="MFS general substrate transporter like domains"/>
    <property type="match status" value="2"/>
</dbReference>
<dbReference type="InterPro" id="IPR036259">
    <property type="entry name" value="MFS_trans_sf"/>
</dbReference>
<evidence type="ECO:0000256" key="3">
    <source>
        <dbReference type="ARBA" id="ARBA00022692"/>
    </source>
</evidence>
<keyword evidence="2" id="KW-1003">Cell membrane</keyword>
<dbReference type="InterPro" id="IPR050189">
    <property type="entry name" value="MFS_Efflux_Transporters"/>
</dbReference>
<feature type="domain" description="Major facilitator superfamily (MFS) profile" evidence="7">
    <location>
        <begin position="23"/>
        <end position="405"/>
    </location>
</feature>
<comment type="subcellular location">
    <subcellularLocation>
        <location evidence="1">Cell membrane</location>
        <topology evidence="1">Multi-pass membrane protein</topology>
    </subcellularLocation>
</comment>
<keyword evidence="3 6" id="KW-0812">Transmembrane</keyword>
<evidence type="ECO:0000313" key="8">
    <source>
        <dbReference type="EMBL" id="MFD1531946.1"/>
    </source>
</evidence>
<sequence>MTTSAAPTGSATGRVANGPAIAMFGLLLLAYSVNAMDRMVFPVMLPEVSAEYGFSLDQSGLQSTIFALGMGITGIPAGIALARFGRKALIVVGTAAFSVATIMTIASAGFADMLAWRVLSGVGEALQLAAIITVAAAAFPRHRGLAIGAVNMAFATGSVVGPLVAAALLVDHGTWRSPMIVFGAAGLVVTIAVMLCVSRRFTEVTAAPMQAHHIGGARSVLRWNPMLLGVITVLFGLVDFAYIGLYATYLREQLGFTPGQAALAVSLSGLAAFASPLGGLLADRLDPRICLGLLNLLTAAAAAALFLGPPSPGWQAAFSFLFGLFASSGVYVALAGLLVKSVHLDIVGHASGVFITCIYVAAGLSGYLFSRIVNGVGWAGAGLVQIVGFSAVGALLAVFLRPALFSTTAHTGSEIS</sequence>
<organism evidence="8 9">
    <name type="scientific">Pseudonocardia aurantiaca</name>
    <dbReference type="NCBI Taxonomy" id="75290"/>
    <lineage>
        <taxon>Bacteria</taxon>
        <taxon>Bacillati</taxon>
        <taxon>Actinomycetota</taxon>
        <taxon>Actinomycetes</taxon>
        <taxon>Pseudonocardiales</taxon>
        <taxon>Pseudonocardiaceae</taxon>
        <taxon>Pseudonocardia</taxon>
    </lineage>
</organism>
<evidence type="ECO:0000256" key="1">
    <source>
        <dbReference type="ARBA" id="ARBA00004651"/>
    </source>
</evidence>
<keyword evidence="4 6" id="KW-1133">Transmembrane helix</keyword>
<feature type="transmembrane region" description="Helical" evidence="6">
    <location>
        <begin position="145"/>
        <end position="169"/>
    </location>
</feature>
<dbReference type="PROSITE" id="PS50850">
    <property type="entry name" value="MFS"/>
    <property type="match status" value="1"/>
</dbReference>
<feature type="transmembrane region" description="Helical" evidence="6">
    <location>
        <begin position="175"/>
        <end position="197"/>
    </location>
</feature>
<feature type="transmembrane region" description="Helical" evidence="6">
    <location>
        <begin position="314"/>
        <end position="339"/>
    </location>
</feature>
<name>A0ABW4FPR5_9PSEU</name>
<feature type="transmembrane region" description="Helical" evidence="6">
    <location>
        <begin position="61"/>
        <end position="81"/>
    </location>
</feature>
<dbReference type="RefSeq" id="WP_343974526.1">
    <property type="nucleotide sequence ID" value="NZ_BAAAJG010000007.1"/>
</dbReference>
<keyword evidence="9" id="KW-1185">Reference proteome</keyword>
<feature type="transmembrane region" description="Helical" evidence="6">
    <location>
        <begin position="114"/>
        <end position="138"/>
    </location>
</feature>
<dbReference type="InterPro" id="IPR011701">
    <property type="entry name" value="MFS"/>
</dbReference>
<dbReference type="EMBL" id="JBHUCP010000016">
    <property type="protein sequence ID" value="MFD1531946.1"/>
    <property type="molecule type" value="Genomic_DNA"/>
</dbReference>
<protein>
    <submittedName>
        <fullName evidence="8">MFS transporter</fullName>
    </submittedName>
</protein>
<keyword evidence="5 6" id="KW-0472">Membrane</keyword>
<feature type="transmembrane region" description="Helical" evidence="6">
    <location>
        <begin position="346"/>
        <end position="369"/>
    </location>
</feature>
<evidence type="ECO:0000256" key="2">
    <source>
        <dbReference type="ARBA" id="ARBA00022475"/>
    </source>
</evidence>
<feature type="transmembrane region" description="Helical" evidence="6">
    <location>
        <begin position="289"/>
        <end position="308"/>
    </location>
</feature>
<accession>A0ABW4FPR5</accession>
<dbReference type="PANTHER" id="PTHR43124:SF3">
    <property type="entry name" value="CHLORAMPHENICOL EFFLUX PUMP RV0191"/>
    <property type="match status" value="1"/>
</dbReference>
<reference evidence="9" key="1">
    <citation type="journal article" date="2019" name="Int. J. Syst. Evol. Microbiol.">
        <title>The Global Catalogue of Microorganisms (GCM) 10K type strain sequencing project: providing services to taxonomists for standard genome sequencing and annotation.</title>
        <authorList>
            <consortium name="The Broad Institute Genomics Platform"/>
            <consortium name="The Broad Institute Genome Sequencing Center for Infectious Disease"/>
            <person name="Wu L."/>
            <person name="Ma J."/>
        </authorList>
    </citation>
    <scope>NUCLEOTIDE SEQUENCE [LARGE SCALE GENOMIC DNA]</scope>
    <source>
        <strain evidence="9">JCM 12165</strain>
    </source>
</reference>
<evidence type="ECO:0000313" key="9">
    <source>
        <dbReference type="Proteomes" id="UP001597145"/>
    </source>
</evidence>
<evidence type="ECO:0000256" key="4">
    <source>
        <dbReference type="ARBA" id="ARBA00022989"/>
    </source>
</evidence>
<evidence type="ECO:0000259" key="7">
    <source>
        <dbReference type="PROSITE" id="PS50850"/>
    </source>
</evidence>
<feature type="transmembrane region" description="Helical" evidence="6">
    <location>
        <begin position="375"/>
        <end position="400"/>
    </location>
</feature>
<gene>
    <name evidence="8" type="ORF">ACFSCY_21170</name>
</gene>
<dbReference type="SUPFAM" id="SSF103473">
    <property type="entry name" value="MFS general substrate transporter"/>
    <property type="match status" value="1"/>
</dbReference>
<feature type="transmembrane region" description="Helical" evidence="6">
    <location>
        <begin position="261"/>
        <end position="282"/>
    </location>
</feature>
<proteinExistence type="predicted"/>
<feature type="transmembrane region" description="Helical" evidence="6">
    <location>
        <begin position="88"/>
        <end position="108"/>
    </location>
</feature>
<feature type="transmembrane region" description="Helical" evidence="6">
    <location>
        <begin position="20"/>
        <end position="41"/>
    </location>
</feature>
<feature type="transmembrane region" description="Helical" evidence="6">
    <location>
        <begin position="227"/>
        <end position="249"/>
    </location>
</feature>
<dbReference type="PANTHER" id="PTHR43124">
    <property type="entry name" value="PURINE EFFLUX PUMP PBUE"/>
    <property type="match status" value="1"/>
</dbReference>